<sequence length="554" mass="62457">MRRDKRQIQTAVLGSADSEEPLVLPLEAIELDAFRSFHEHDSFWCGLLLGGCGGQLTTKLYTDRVCHFAHHAGPDGQPHVCGRRARSVNSADHLYVKSAATAWLSSRGTRAAIDFAQPDANPLGSVVDIRLAHKKLRVHLDQSVAPQWDGEHEPVLGVSVPVDHDTLIRRWYVNRIRLDSDGTSRRVRIGTEAFARPTEWFALDECEMTERGLSTPAVERIVQSRSTPPPTLRATRTDRKQPDARTRAHVLFRRIEEARLVGAVVVVARVSHTLETLEGADQETQAQINTVLEDATVWLQKQAVARQEMFFRLSDAAAGGDVQETRGLLAHVNAIAAHDRTDTETQTAAAAATFLAGALREQEETARRLNAAAEAKEEARRRTAWEKANAVARVRTTLRTLRRNGRTMLGTEKRRKVAMLTDLADKVGDQLTRSEINQIKAWKVRVQRERKPAPVLPVQRNPDPERSPKPDRDRNTDTGQQGEVRLHQQVARADWYSETCPRCYARSGKPCDNDDRVGPGRTRQLPHDERLRRIRLRSSRQPREKRPRREKGSE</sequence>
<evidence type="ECO:0000256" key="1">
    <source>
        <dbReference type="SAM" id="MobiDB-lite"/>
    </source>
</evidence>
<evidence type="ECO:0000313" key="5">
    <source>
        <dbReference type="Proteomes" id="UP000509345"/>
    </source>
</evidence>
<dbReference type="Pfam" id="PF24623">
    <property type="entry name" value="Phage_zn_bind_8"/>
    <property type="match status" value="1"/>
</dbReference>
<feature type="domain" description="DNA-binding phage zinc finger" evidence="2">
    <location>
        <begin position="498"/>
        <end position="539"/>
    </location>
</feature>
<feature type="region of interest" description="Disordered" evidence="1">
    <location>
        <begin position="502"/>
        <end position="554"/>
    </location>
</feature>
<dbReference type="AlphaFoldDB" id="A0A7H8N0I5"/>
<reference evidence="3 6" key="2">
    <citation type="submission" date="2024-01" db="EMBL/GenBank/DDBJ databases">
        <title>Metagenomic exploration of the rhizosphere soil microbial community and their significance in facilitating the development of wild simulated ginseng.</title>
        <authorList>
            <person name="Huang J."/>
        </authorList>
    </citation>
    <scope>NUCLEOTIDE SEQUENCE [LARGE SCALE GENOMIC DNA]</scope>
    <source>
        <strain evidence="3 6">WY141</strain>
    </source>
</reference>
<evidence type="ECO:0000313" key="4">
    <source>
        <dbReference type="EMBL" id="QKW47871.1"/>
    </source>
</evidence>
<proteinExistence type="predicted"/>
<feature type="compositionally biased region" description="Basic residues" evidence="1">
    <location>
        <begin position="532"/>
        <end position="554"/>
    </location>
</feature>
<dbReference type="GeneID" id="87636606"/>
<keyword evidence="4" id="KW-0614">Plasmid</keyword>
<geneLocation type="plasmid" evidence="4 5">
    <name>unnamed1</name>
</geneLocation>
<evidence type="ECO:0000313" key="3">
    <source>
        <dbReference type="EMBL" id="MER0428721.1"/>
    </source>
</evidence>
<dbReference type="EMBL" id="CP054927">
    <property type="protein sequence ID" value="QKW47871.1"/>
    <property type="molecule type" value="Genomic_DNA"/>
</dbReference>
<evidence type="ECO:0000259" key="2">
    <source>
        <dbReference type="Pfam" id="PF24623"/>
    </source>
</evidence>
<feature type="compositionally biased region" description="Basic and acidic residues" evidence="1">
    <location>
        <begin position="509"/>
        <end position="518"/>
    </location>
</feature>
<protein>
    <recommendedName>
        <fullName evidence="2">DNA-binding phage zinc finger domain-containing protein</fullName>
    </recommendedName>
</protein>
<reference evidence="4 5" key="1">
    <citation type="submission" date="2020-06" db="EMBL/GenBank/DDBJ databases">
        <title>Genome mining for natural products.</title>
        <authorList>
            <person name="Zhang B."/>
            <person name="Shi J."/>
            <person name="Ge H."/>
        </authorList>
    </citation>
    <scope>NUCLEOTIDE SEQUENCE [LARGE SCALE GENOMIC DNA]</scope>
    <source>
        <strain evidence="4 5">NA06532</strain>
        <plasmid evidence="4 5">unnamed1</plasmid>
    </source>
</reference>
<dbReference type="InterPro" id="IPR056911">
    <property type="entry name" value="Phage_Znf_bind_put"/>
</dbReference>
<accession>A0A7H8N0I5</accession>
<feature type="region of interest" description="Disordered" evidence="1">
    <location>
        <begin position="450"/>
        <end position="490"/>
    </location>
</feature>
<keyword evidence="6" id="KW-1185">Reference proteome</keyword>
<dbReference type="Proteomes" id="UP001456562">
    <property type="component" value="Unassembled WGS sequence"/>
</dbReference>
<feature type="compositionally biased region" description="Basic and acidic residues" evidence="1">
    <location>
        <begin position="462"/>
        <end position="476"/>
    </location>
</feature>
<evidence type="ECO:0000313" key="6">
    <source>
        <dbReference type="Proteomes" id="UP001456562"/>
    </source>
</evidence>
<organism evidence="4 5">
    <name type="scientific">Streptomyces microflavus</name>
    <name type="common">Streptomyces lipmanii</name>
    <dbReference type="NCBI Taxonomy" id="1919"/>
    <lineage>
        <taxon>Bacteria</taxon>
        <taxon>Bacillati</taxon>
        <taxon>Actinomycetota</taxon>
        <taxon>Actinomycetes</taxon>
        <taxon>Kitasatosporales</taxon>
        <taxon>Streptomycetaceae</taxon>
        <taxon>Streptomyces</taxon>
    </lineage>
</organism>
<dbReference type="RefSeq" id="WP_176145743.1">
    <property type="nucleotide sequence ID" value="NZ_CP054927.1"/>
</dbReference>
<gene>
    <name evidence="3" type="ORF">ABR748_31595</name>
    <name evidence="4" type="ORF">HUT09_35660</name>
</gene>
<dbReference type="Proteomes" id="UP000509345">
    <property type="component" value="Plasmid unnamed1"/>
</dbReference>
<name>A0A7H8N0I5_STRMI</name>
<dbReference type="EMBL" id="JBEJUE010000042">
    <property type="protein sequence ID" value="MER0428721.1"/>
    <property type="molecule type" value="Genomic_DNA"/>
</dbReference>